<dbReference type="NCBIfam" id="TIGR00715">
    <property type="entry name" value="precor6x_red"/>
    <property type="match status" value="1"/>
</dbReference>
<dbReference type="Proteomes" id="UP000249782">
    <property type="component" value="Unassembled WGS sequence"/>
</dbReference>
<dbReference type="Pfam" id="PF02571">
    <property type="entry name" value="CbiJ"/>
    <property type="match status" value="1"/>
</dbReference>
<dbReference type="InterPro" id="IPR003723">
    <property type="entry name" value="Precorrin-6x_reduct"/>
</dbReference>
<gene>
    <name evidence="4" type="primary">cobK</name>
    <name evidence="4" type="ORF">DPC56_03040</name>
</gene>
<evidence type="ECO:0000256" key="2">
    <source>
        <dbReference type="ARBA" id="ARBA00022573"/>
    </source>
</evidence>
<evidence type="ECO:0000256" key="1">
    <source>
        <dbReference type="ARBA" id="ARBA00004953"/>
    </source>
</evidence>
<sequence length="261" mass="28706">MNILIMAGTHDAVEIIKKLKESTDHRIIATTTTDYGGRLAKAAGADKIMTEALNKASLAKVLEIENVDIIIDATHPFAVKATENAIKASEENLTYYIRFERPTPKLDGDILRVESFKEAGRAAAKILEERDGNILHLAGVSTLKDVIDQVGTENIVVRVLPHPRSIEACYRMGIPAEQIIAMQGTFSRALNREIMKEYNAIAVITKESGETGGLIEKVKAAEDLGVPVILVDRPFIEKLEGKLVFDDIDELLAFIGRMVKL</sequence>
<dbReference type="EC" id="1.3.1.54" evidence="4"/>
<dbReference type="GO" id="GO:0016994">
    <property type="term" value="F:precorrin-6A reductase activity"/>
    <property type="evidence" value="ECO:0007669"/>
    <property type="project" value="UniProtKB-EC"/>
</dbReference>
<evidence type="ECO:0000313" key="5">
    <source>
        <dbReference type="Proteomes" id="UP000249782"/>
    </source>
</evidence>
<organism evidence="4 5">
    <name type="scientific">Methanothermobacter tenebrarum</name>
    <dbReference type="NCBI Taxonomy" id="680118"/>
    <lineage>
        <taxon>Archaea</taxon>
        <taxon>Methanobacteriati</taxon>
        <taxon>Methanobacteriota</taxon>
        <taxon>Methanomada group</taxon>
        <taxon>Methanobacteria</taxon>
        <taxon>Methanobacteriales</taxon>
        <taxon>Methanobacteriaceae</taxon>
        <taxon>Methanothermobacter</taxon>
    </lineage>
</organism>
<dbReference type="PROSITE" id="PS51014">
    <property type="entry name" value="COBK_CBIJ"/>
    <property type="match status" value="1"/>
</dbReference>
<evidence type="ECO:0000313" key="4">
    <source>
        <dbReference type="EMBL" id="RAO79304.1"/>
    </source>
</evidence>
<dbReference type="PANTHER" id="PTHR36925">
    <property type="entry name" value="COBALT-PRECORRIN-6A REDUCTASE"/>
    <property type="match status" value="1"/>
</dbReference>
<dbReference type="EMBL" id="QLOE01000003">
    <property type="protein sequence ID" value="RAO79304.1"/>
    <property type="molecule type" value="Genomic_DNA"/>
</dbReference>
<accession>A0A328PIR2</accession>
<reference evidence="4 5" key="1">
    <citation type="submission" date="2018-06" db="EMBL/GenBank/DDBJ databases">
        <title>Draft genome sequence of hyperthermophilic methanogen Methanothermobacter tenebrarum sp. MCM-B 1447.</title>
        <authorList>
            <person name="Pore S.D."/>
            <person name="Dagar S."/>
            <person name="Dhakephalkar P.K."/>
        </authorList>
    </citation>
    <scope>NUCLEOTIDE SEQUENCE [LARGE SCALE GENOMIC DNA]</scope>
    <source>
        <strain evidence="4 5">MCM B 1447</strain>
    </source>
</reference>
<dbReference type="PANTHER" id="PTHR36925:SF1">
    <property type="entry name" value="COBALT-PRECORRIN-6A REDUCTASE"/>
    <property type="match status" value="1"/>
</dbReference>
<evidence type="ECO:0000256" key="3">
    <source>
        <dbReference type="ARBA" id="ARBA00023002"/>
    </source>
</evidence>
<dbReference type="RefSeq" id="WP_112093593.1">
    <property type="nucleotide sequence ID" value="NZ_QLOE01000003.1"/>
</dbReference>
<dbReference type="UniPathway" id="UPA00148"/>
<dbReference type="AlphaFoldDB" id="A0A328PIR2"/>
<keyword evidence="2" id="KW-0169">Cobalamin biosynthesis</keyword>
<keyword evidence="5" id="KW-1185">Reference proteome</keyword>
<proteinExistence type="predicted"/>
<keyword evidence="3 4" id="KW-0560">Oxidoreductase</keyword>
<dbReference type="GO" id="GO:0009236">
    <property type="term" value="P:cobalamin biosynthetic process"/>
    <property type="evidence" value="ECO:0007669"/>
    <property type="project" value="UniProtKB-UniPathway"/>
</dbReference>
<protein>
    <submittedName>
        <fullName evidence="4">Precorrin-6A reductase</fullName>
        <ecNumber evidence="4">1.3.1.54</ecNumber>
    </submittedName>
</protein>
<name>A0A328PIR2_9EURY</name>
<comment type="caution">
    <text evidence="4">The sequence shown here is derived from an EMBL/GenBank/DDBJ whole genome shotgun (WGS) entry which is preliminary data.</text>
</comment>
<comment type="pathway">
    <text evidence="1">Cofactor biosynthesis; adenosylcobalamin biosynthesis.</text>
</comment>
<dbReference type="OrthoDB" id="6027at2157"/>